<sequence>MSEMSLNAAEIGAGAARLSAPPAPGDDSIFLRGLRVDALIGVYEHERHGPQPLVIDLELGLAHSRACFSDRLTDAIDYGAVVASVRRHALLNRCELLEGFAQNVADTLLADFDLLSVAVSVSKPGIFDIADSVGVSIRRYARKTGRS</sequence>
<dbReference type="Pfam" id="PF02152">
    <property type="entry name" value="FolB"/>
    <property type="match status" value="1"/>
</dbReference>
<comment type="caution">
    <text evidence="8">The sequence shown here is derived from an EMBL/GenBank/DDBJ whole genome shotgun (WGS) entry which is preliminary data.</text>
</comment>
<keyword evidence="9" id="KW-1185">Reference proteome</keyword>
<dbReference type="InterPro" id="IPR043133">
    <property type="entry name" value="GTP-CH-I_C/QueF"/>
</dbReference>
<evidence type="ECO:0000256" key="1">
    <source>
        <dbReference type="ARBA" id="ARBA00001353"/>
    </source>
</evidence>
<organism evidence="8 9">
    <name type="scientific">Denitromonas iodatirespirans</name>
    <dbReference type="NCBI Taxonomy" id="2795389"/>
    <lineage>
        <taxon>Bacteria</taxon>
        <taxon>Pseudomonadati</taxon>
        <taxon>Pseudomonadota</taxon>
        <taxon>Betaproteobacteria</taxon>
        <taxon>Rhodocyclales</taxon>
        <taxon>Zoogloeaceae</taxon>
        <taxon>Denitromonas</taxon>
    </lineage>
</organism>
<comment type="similarity">
    <text evidence="3 6">Belongs to the DHNA family.</text>
</comment>
<proteinExistence type="inferred from homology"/>
<comment type="pathway">
    <text evidence="2 6">Cofactor biosynthesis; tetrahydrofolate biosynthesis; 2-amino-4-hydroxy-6-hydroxymethyl-7,8-dihydropteridine diphosphate from 7,8-dihydroneopterin triphosphate: step 3/4.</text>
</comment>
<feature type="domain" description="Dihydroneopterin aldolase/epimerase" evidence="7">
    <location>
        <begin position="29"/>
        <end position="139"/>
    </location>
</feature>
<dbReference type="Gene3D" id="3.30.1130.10">
    <property type="match status" value="1"/>
</dbReference>
<evidence type="ECO:0000256" key="6">
    <source>
        <dbReference type="RuleBase" id="RU362079"/>
    </source>
</evidence>
<dbReference type="GO" id="GO:0046656">
    <property type="term" value="P:folic acid biosynthetic process"/>
    <property type="evidence" value="ECO:0007669"/>
    <property type="project" value="UniProtKB-UniRule"/>
</dbReference>
<protein>
    <recommendedName>
        <fullName evidence="6">7,8-dihydroneopterin aldolase</fullName>
        <ecNumber evidence="6">4.1.2.25</ecNumber>
    </recommendedName>
</protein>
<dbReference type="SUPFAM" id="SSF55620">
    <property type="entry name" value="Tetrahydrobiopterin biosynthesis enzymes-like"/>
    <property type="match status" value="1"/>
</dbReference>
<evidence type="ECO:0000313" key="9">
    <source>
        <dbReference type="Proteomes" id="UP000694660"/>
    </source>
</evidence>
<reference evidence="9" key="1">
    <citation type="journal article" date="2022" name="ISME J.">
        <title>Genetic and phylogenetic analysis of dissimilatory iodate-reducing bacteria identifies potential niches across the world's oceans.</title>
        <authorList>
            <person name="Reyes-Umana V."/>
            <person name="Henning Z."/>
            <person name="Lee K."/>
            <person name="Barnum T.P."/>
            <person name="Coates J.D."/>
        </authorList>
    </citation>
    <scope>NUCLEOTIDE SEQUENCE [LARGE SCALE GENOMIC DNA]</scope>
    <source>
        <strain evidence="9">IR12</strain>
    </source>
</reference>
<dbReference type="PANTHER" id="PTHR42844:SF1">
    <property type="entry name" value="DIHYDRONEOPTERIN ALDOLASE 1-RELATED"/>
    <property type="match status" value="1"/>
</dbReference>
<comment type="function">
    <text evidence="6">Catalyzes the conversion of 7,8-dihydroneopterin to 6-hydroxymethyl-7,8-dihydropterin.</text>
</comment>
<evidence type="ECO:0000256" key="5">
    <source>
        <dbReference type="ARBA" id="ARBA00023239"/>
    </source>
</evidence>
<dbReference type="SMART" id="SM00905">
    <property type="entry name" value="FolB"/>
    <property type="match status" value="1"/>
</dbReference>
<dbReference type="GO" id="GO:0005737">
    <property type="term" value="C:cytoplasm"/>
    <property type="evidence" value="ECO:0007669"/>
    <property type="project" value="TreeGrafter"/>
</dbReference>
<dbReference type="NCBIfam" id="TIGR00525">
    <property type="entry name" value="folB"/>
    <property type="match status" value="1"/>
</dbReference>
<dbReference type="AlphaFoldDB" id="A0A944D892"/>
<keyword evidence="4 6" id="KW-0289">Folate biosynthesis</keyword>
<accession>A0A944D892</accession>
<dbReference type="InterPro" id="IPR006157">
    <property type="entry name" value="FolB_dom"/>
</dbReference>
<dbReference type="GO" id="GO:0004150">
    <property type="term" value="F:dihydroneopterin aldolase activity"/>
    <property type="evidence" value="ECO:0007669"/>
    <property type="project" value="UniProtKB-UniRule"/>
</dbReference>
<evidence type="ECO:0000256" key="4">
    <source>
        <dbReference type="ARBA" id="ARBA00022909"/>
    </source>
</evidence>
<keyword evidence="5 6" id="KW-0456">Lyase</keyword>
<evidence type="ECO:0000256" key="3">
    <source>
        <dbReference type="ARBA" id="ARBA00005708"/>
    </source>
</evidence>
<dbReference type="NCBIfam" id="TIGR00526">
    <property type="entry name" value="folB_dom"/>
    <property type="match status" value="1"/>
</dbReference>
<evidence type="ECO:0000256" key="2">
    <source>
        <dbReference type="ARBA" id="ARBA00005013"/>
    </source>
</evidence>
<dbReference type="EMBL" id="JAEKFT010000012">
    <property type="protein sequence ID" value="MBT0961920.1"/>
    <property type="molecule type" value="Genomic_DNA"/>
</dbReference>
<dbReference type="Proteomes" id="UP000694660">
    <property type="component" value="Unassembled WGS sequence"/>
</dbReference>
<dbReference type="GO" id="GO:0046654">
    <property type="term" value="P:tetrahydrofolate biosynthetic process"/>
    <property type="evidence" value="ECO:0007669"/>
    <property type="project" value="UniProtKB-UniRule"/>
</dbReference>
<comment type="catalytic activity">
    <reaction evidence="1 6">
        <text>7,8-dihydroneopterin = 6-hydroxymethyl-7,8-dihydropterin + glycolaldehyde</text>
        <dbReference type="Rhea" id="RHEA:10540"/>
        <dbReference type="ChEBI" id="CHEBI:17001"/>
        <dbReference type="ChEBI" id="CHEBI:17071"/>
        <dbReference type="ChEBI" id="CHEBI:44841"/>
        <dbReference type="EC" id="4.1.2.25"/>
    </reaction>
</comment>
<evidence type="ECO:0000259" key="7">
    <source>
        <dbReference type="SMART" id="SM00905"/>
    </source>
</evidence>
<evidence type="ECO:0000313" key="8">
    <source>
        <dbReference type="EMBL" id="MBT0961920.1"/>
    </source>
</evidence>
<dbReference type="InterPro" id="IPR006156">
    <property type="entry name" value="Dihydroneopterin_aldolase"/>
</dbReference>
<name>A0A944D892_DENI1</name>
<dbReference type="PANTHER" id="PTHR42844">
    <property type="entry name" value="DIHYDRONEOPTERIN ALDOLASE 1-RELATED"/>
    <property type="match status" value="1"/>
</dbReference>
<dbReference type="EC" id="4.1.2.25" evidence="6"/>
<gene>
    <name evidence="8" type="primary">folB</name>
    <name evidence="8" type="ORF">I8J34_12125</name>
</gene>